<dbReference type="OrthoDB" id="2269034at2759"/>
<gene>
    <name evidence="1" type="ORF">CALVIDRAFT_540766</name>
</gene>
<sequence>MSALWTRGGLTQIGNSTGLGLILQRIRKGPSILLASLSTCYPTGGNACNQNSSGLLHLPFVHSSIQSSDRQHKPYTHLSAMTEDRDCITHAAKLREVIDVARLLVDKLSAVPRRTSVRSLLHQDEKHQMALQTVYDLEDAMQSVLRDVDELRNRLLSPSTRLHDELLQEVFLHCSNSMVRRYPHQHAWKKFDPVLLTSICRRWRTVALNTATLWAELSIESNSDAYGRCENPWIVLRGGGDVDSHIQRSGRYRAFLERWMKFVNSGRNAEGSTDFISRRL</sequence>
<evidence type="ECO:0000313" key="2">
    <source>
        <dbReference type="Proteomes" id="UP000076738"/>
    </source>
</evidence>
<evidence type="ECO:0000313" key="1">
    <source>
        <dbReference type="EMBL" id="KZO92685.1"/>
    </source>
</evidence>
<organism evidence="1 2">
    <name type="scientific">Calocera viscosa (strain TUFC12733)</name>
    <dbReference type="NCBI Taxonomy" id="1330018"/>
    <lineage>
        <taxon>Eukaryota</taxon>
        <taxon>Fungi</taxon>
        <taxon>Dikarya</taxon>
        <taxon>Basidiomycota</taxon>
        <taxon>Agaricomycotina</taxon>
        <taxon>Dacrymycetes</taxon>
        <taxon>Dacrymycetales</taxon>
        <taxon>Dacrymycetaceae</taxon>
        <taxon>Calocera</taxon>
    </lineage>
</organism>
<name>A0A167IIQ0_CALVF</name>
<reference evidence="1 2" key="1">
    <citation type="journal article" date="2016" name="Mol. Biol. Evol.">
        <title>Comparative Genomics of Early-Diverging Mushroom-Forming Fungi Provides Insights into the Origins of Lignocellulose Decay Capabilities.</title>
        <authorList>
            <person name="Nagy L.G."/>
            <person name="Riley R."/>
            <person name="Tritt A."/>
            <person name="Adam C."/>
            <person name="Daum C."/>
            <person name="Floudas D."/>
            <person name="Sun H."/>
            <person name="Yadav J.S."/>
            <person name="Pangilinan J."/>
            <person name="Larsson K.H."/>
            <person name="Matsuura K."/>
            <person name="Barry K."/>
            <person name="Labutti K."/>
            <person name="Kuo R."/>
            <person name="Ohm R.A."/>
            <person name="Bhattacharya S.S."/>
            <person name="Shirouzu T."/>
            <person name="Yoshinaga Y."/>
            <person name="Martin F.M."/>
            <person name="Grigoriev I.V."/>
            <person name="Hibbett D.S."/>
        </authorList>
    </citation>
    <scope>NUCLEOTIDE SEQUENCE [LARGE SCALE GENOMIC DNA]</scope>
    <source>
        <strain evidence="1 2">TUFC12733</strain>
    </source>
</reference>
<dbReference type="Proteomes" id="UP000076738">
    <property type="component" value="Unassembled WGS sequence"/>
</dbReference>
<proteinExistence type="predicted"/>
<accession>A0A167IIQ0</accession>
<evidence type="ECO:0008006" key="3">
    <source>
        <dbReference type="Google" id="ProtNLM"/>
    </source>
</evidence>
<dbReference type="AlphaFoldDB" id="A0A167IIQ0"/>
<dbReference type="STRING" id="1330018.A0A167IIQ0"/>
<dbReference type="EMBL" id="KV417308">
    <property type="protein sequence ID" value="KZO92685.1"/>
    <property type="molecule type" value="Genomic_DNA"/>
</dbReference>
<protein>
    <recommendedName>
        <fullName evidence="3">F-box domain-containing protein</fullName>
    </recommendedName>
</protein>
<keyword evidence="2" id="KW-1185">Reference proteome</keyword>